<name>L8FYZ6_PSED2</name>
<evidence type="ECO:0000313" key="2">
    <source>
        <dbReference type="EMBL" id="ELR05698.1"/>
    </source>
</evidence>
<keyword evidence="1" id="KW-0472">Membrane</keyword>
<dbReference type="Proteomes" id="UP000011064">
    <property type="component" value="Unassembled WGS sequence"/>
</dbReference>
<proteinExistence type="predicted"/>
<organism evidence="2 3">
    <name type="scientific">Pseudogymnoascus destructans (strain ATCC MYA-4855 / 20631-21)</name>
    <name type="common">Bat white-nose syndrome fungus</name>
    <name type="synonym">Geomyces destructans</name>
    <dbReference type="NCBI Taxonomy" id="658429"/>
    <lineage>
        <taxon>Eukaryota</taxon>
        <taxon>Fungi</taxon>
        <taxon>Dikarya</taxon>
        <taxon>Ascomycota</taxon>
        <taxon>Pezizomycotina</taxon>
        <taxon>Leotiomycetes</taxon>
        <taxon>Thelebolales</taxon>
        <taxon>Thelebolaceae</taxon>
        <taxon>Pseudogymnoascus</taxon>
    </lineage>
</organism>
<keyword evidence="3" id="KW-1185">Reference proteome</keyword>
<keyword evidence="1" id="KW-1133">Transmembrane helix</keyword>
<dbReference type="AlphaFoldDB" id="L8FYZ6"/>
<accession>L8FYZ6</accession>
<dbReference type="VEuPathDB" id="FungiDB:GMDG_07541"/>
<reference evidence="3" key="1">
    <citation type="submission" date="2010-09" db="EMBL/GenBank/DDBJ databases">
        <title>The genome sequence of Geomyces destructans 20631-21.</title>
        <authorList>
            <consortium name="The Broad Institute Genome Sequencing Platform"/>
            <person name="Cuomo C.A."/>
            <person name="Blehert D.S."/>
            <person name="Lorch J.M."/>
            <person name="Young S.K."/>
            <person name="Zeng Q."/>
            <person name="Gargeya S."/>
            <person name="Fitzgerald M."/>
            <person name="Haas B."/>
            <person name="Abouelleil A."/>
            <person name="Alvarado L."/>
            <person name="Arachchi H.M."/>
            <person name="Berlin A."/>
            <person name="Brown A."/>
            <person name="Chapman S.B."/>
            <person name="Chen Z."/>
            <person name="Dunbar C."/>
            <person name="Freedman E."/>
            <person name="Gearin G."/>
            <person name="Gellesch M."/>
            <person name="Goldberg J."/>
            <person name="Griggs A."/>
            <person name="Gujja S."/>
            <person name="Heiman D."/>
            <person name="Howarth C."/>
            <person name="Larson L."/>
            <person name="Lui A."/>
            <person name="MacDonald P.J.P."/>
            <person name="Montmayeur A."/>
            <person name="Murphy C."/>
            <person name="Neiman D."/>
            <person name="Pearson M."/>
            <person name="Priest M."/>
            <person name="Roberts A."/>
            <person name="Saif S."/>
            <person name="Shea T."/>
            <person name="Shenoy N."/>
            <person name="Sisk P."/>
            <person name="Stolte C."/>
            <person name="Sykes S."/>
            <person name="Wortman J."/>
            <person name="Nusbaum C."/>
            <person name="Birren B."/>
        </authorList>
    </citation>
    <scope>NUCLEOTIDE SEQUENCE [LARGE SCALE GENOMIC DNA]</scope>
    <source>
        <strain evidence="3">ATCC MYA-4855 / 20631-21</strain>
    </source>
</reference>
<keyword evidence="1" id="KW-0812">Transmembrane</keyword>
<feature type="transmembrane region" description="Helical" evidence="1">
    <location>
        <begin position="12"/>
        <end position="34"/>
    </location>
</feature>
<dbReference type="EMBL" id="GL573403">
    <property type="protein sequence ID" value="ELR05698.1"/>
    <property type="molecule type" value="Genomic_DNA"/>
</dbReference>
<evidence type="ECO:0000256" key="1">
    <source>
        <dbReference type="SAM" id="Phobius"/>
    </source>
</evidence>
<dbReference type="HOGENOM" id="CLU_1917973_0_0_1"/>
<feature type="non-terminal residue" evidence="2">
    <location>
        <position position="1"/>
    </location>
</feature>
<feature type="transmembrane region" description="Helical" evidence="1">
    <location>
        <begin position="54"/>
        <end position="73"/>
    </location>
</feature>
<protein>
    <submittedName>
        <fullName evidence="2">Uncharacterized protein</fullName>
    </submittedName>
</protein>
<evidence type="ECO:0000313" key="3">
    <source>
        <dbReference type="Proteomes" id="UP000011064"/>
    </source>
</evidence>
<sequence>MEAAIDMDICLGSLVSAIFGQVYSTGISAVSFSFSGSMFISSAAHNSGDDHTRSVFGIWFVYLFQICLFRPFLRSVFGSTLAASFQCFHIGVSVSVVLSVAADSMPALHKVSPASRQSLLFLFFSPIRFCLS</sequence>
<dbReference type="InParanoid" id="L8FYZ6"/>
<gene>
    <name evidence="2" type="ORF">GMDG_07541</name>
</gene>
<feature type="transmembrane region" description="Helical" evidence="1">
    <location>
        <begin position="80"/>
        <end position="102"/>
    </location>
</feature>